<dbReference type="InterPro" id="IPR038765">
    <property type="entry name" value="Papain-like_cys_pep_sf"/>
</dbReference>
<feature type="signal peptide" evidence="1">
    <location>
        <begin position="1"/>
        <end position="27"/>
    </location>
</feature>
<comment type="caution">
    <text evidence="2">The sequence shown here is derived from an EMBL/GenBank/DDBJ whole genome shotgun (WGS) entry which is preliminary data.</text>
</comment>
<feature type="chain" id="PRO_5002452237" evidence="1">
    <location>
        <begin position="28"/>
        <end position="263"/>
    </location>
</feature>
<gene>
    <name evidence="2" type="ORF">TZ90_00783</name>
</gene>
<evidence type="ECO:0000256" key="1">
    <source>
        <dbReference type="SAM" id="SignalP"/>
    </source>
</evidence>
<dbReference type="SUPFAM" id="SSF54001">
    <property type="entry name" value="Cysteine proteinases"/>
    <property type="match status" value="1"/>
</dbReference>
<sequence length="263" mass="29944">MFKRNILFKSLVVVLLMRVMIPAEVFATNKEILNSDVNKLRSIDFSKEPSKYEKEILSEYYKKDSERIFNESYGDYIYNVDMVKIRNELENKDISSNYMKESNLNNLDVATFRSSSSLGTYGDILVTYSFSSFGIDVAATGHAAIVHNNSDYTIESFPDGGVRVYNNDWANKSKVYGVRVKGASGSDYTNAASYALTQANSQKPYNWNFFNKGTTDSFYCSQLVWRAWKNQGYEVDRMNLGDWDPVSPAELVGGDGTYVFYKD</sequence>
<dbReference type="AlphaFoldDB" id="A0A0F2DBK3"/>
<name>A0A0F2DBK3_STRMT</name>
<dbReference type="PATRIC" id="fig|28037.212.peg.749"/>
<evidence type="ECO:0000313" key="2">
    <source>
        <dbReference type="EMBL" id="KJQ68417.1"/>
    </source>
</evidence>
<proteinExistence type="predicted"/>
<accession>A0A0F2DBK3</accession>
<dbReference type="EMBL" id="JYGP01000002">
    <property type="protein sequence ID" value="KJQ68417.1"/>
    <property type="molecule type" value="Genomic_DNA"/>
</dbReference>
<dbReference type="Pfam" id="PF05708">
    <property type="entry name" value="Peptidase_C92"/>
    <property type="match status" value="1"/>
</dbReference>
<dbReference type="RefSeq" id="WP_052691053.1">
    <property type="nucleotide sequence ID" value="NZ_JYGP01000002.1"/>
</dbReference>
<keyword evidence="1" id="KW-0732">Signal</keyword>
<evidence type="ECO:0000313" key="3">
    <source>
        <dbReference type="Proteomes" id="UP000033538"/>
    </source>
</evidence>
<dbReference type="Proteomes" id="UP000033538">
    <property type="component" value="Unassembled WGS sequence"/>
</dbReference>
<dbReference type="Gene3D" id="3.90.1720.10">
    <property type="entry name" value="endopeptidase domain like (from Nostoc punctiforme)"/>
    <property type="match status" value="1"/>
</dbReference>
<protein>
    <submittedName>
        <fullName evidence="2">Uncharacterized protein</fullName>
    </submittedName>
</protein>
<organism evidence="2 3">
    <name type="scientific">Streptococcus mitis</name>
    <dbReference type="NCBI Taxonomy" id="28037"/>
    <lineage>
        <taxon>Bacteria</taxon>
        <taxon>Bacillati</taxon>
        <taxon>Bacillota</taxon>
        <taxon>Bacilli</taxon>
        <taxon>Lactobacillales</taxon>
        <taxon>Streptococcaceae</taxon>
        <taxon>Streptococcus</taxon>
        <taxon>Streptococcus mitis group</taxon>
    </lineage>
</organism>
<dbReference type="InterPro" id="IPR024453">
    <property type="entry name" value="Peptidase_C92"/>
</dbReference>
<reference evidence="2 3" key="1">
    <citation type="submission" date="2015-02" db="EMBL/GenBank/DDBJ databases">
        <title>Evolution of amylase-binding proteins of oral streptococcal species.</title>
        <authorList>
            <person name="Haase E.M."/>
        </authorList>
    </citation>
    <scope>NUCLEOTIDE SEQUENCE [LARGE SCALE GENOMIC DNA]</scope>
    <source>
        <strain evidence="2 3">OT25</strain>
    </source>
</reference>